<dbReference type="EMBL" id="AHMY02000023">
    <property type="protein sequence ID" value="EKO16630.1"/>
    <property type="molecule type" value="Genomic_DNA"/>
</dbReference>
<organism evidence="1 2">
    <name type="scientific">Leptospira kirschneri str. H1</name>
    <dbReference type="NCBI Taxonomy" id="1049966"/>
    <lineage>
        <taxon>Bacteria</taxon>
        <taxon>Pseudomonadati</taxon>
        <taxon>Spirochaetota</taxon>
        <taxon>Spirochaetia</taxon>
        <taxon>Leptospirales</taxon>
        <taxon>Leptospiraceae</taxon>
        <taxon>Leptospira</taxon>
    </lineage>
</organism>
<protein>
    <submittedName>
        <fullName evidence="1">Uncharacterized protein</fullName>
    </submittedName>
</protein>
<proteinExistence type="predicted"/>
<comment type="caution">
    <text evidence="1">The sequence shown here is derived from an EMBL/GenBank/DDBJ whole genome shotgun (WGS) entry which is preliminary data.</text>
</comment>
<sequence length="44" mass="5394">MKVVLQFFRNICISNRLCFKNLCFKIKMKNNFQRIKVFNLIIIL</sequence>
<name>A0A0E2B5N4_9LEPT</name>
<evidence type="ECO:0000313" key="2">
    <source>
        <dbReference type="Proteomes" id="UP000006253"/>
    </source>
</evidence>
<accession>A0A0E2B5N4</accession>
<dbReference type="AlphaFoldDB" id="A0A0E2B5N4"/>
<evidence type="ECO:0000313" key="1">
    <source>
        <dbReference type="EMBL" id="EKO16630.1"/>
    </source>
</evidence>
<dbReference type="Proteomes" id="UP000006253">
    <property type="component" value="Unassembled WGS sequence"/>
</dbReference>
<gene>
    <name evidence="1" type="ORF">LEP1GSC081_4096</name>
</gene>
<reference evidence="1 2" key="1">
    <citation type="submission" date="2012-10" db="EMBL/GenBank/DDBJ databases">
        <authorList>
            <person name="Harkins D.M."/>
            <person name="Durkin A.S."/>
            <person name="Brinkac L.M."/>
            <person name="Selengut J.D."/>
            <person name="Sanka R."/>
            <person name="DePew J."/>
            <person name="Purushe J."/>
            <person name="Peacock S.J."/>
            <person name="Thaipadungpanit J."/>
            <person name="Wuthiekanun V.W."/>
            <person name="Day N.P."/>
            <person name="Vinetz J.M."/>
            <person name="Sutton G.G."/>
            <person name="Nelson W.C."/>
            <person name="Fouts D.E."/>
        </authorList>
    </citation>
    <scope>NUCLEOTIDE SEQUENCE [LARGE SCALE GENOMIC DNA]</scope>
    <source>
        <strain evidence="1 2">H1</strain>
    </source>
</reference>